<comment type="caution">
    <text evidence="2">The sequence shown here is derived from an EMBL/GenBank/DDBJ whole genome shotgun (WGS) entry which is preliminary data.</text>
</comment>
<sequence length="509" mass="57419">MTVTLAKQSYFTGDLRQNLLESCIGRLRMAPRQEVVHTGFSAYDTFDGQLAREGWLLIGTGDKLCLLGEKIDPIWQRGALPGFTADMGDGPVREVLLGIVSPLRRLMLIGEGDLDCRLLALLDDEHKTRVRCECWTFMTKAGPTITRIALQGVRGYDKAFSRLCARLGGFENALSVEMVAGRLFPGTTGYAAKPAIDIAPDGTAFDTAGDIIRNYIAVARQNEDGVIEDIDSEFLHDYRIALRKIRSVLSLFRNVYAADFTDDLKARFNTLMARSGRLRDLDVYLIQRETYLDLVPRDMQPGLKMLFEEFAAERTIEQRRFAAHLRSDGYRREMRDLIRLFDTPDSSLPKGPKADQPALDYARVMIWKRYRKVCATAAIISDATPDEQIHELRIHCKKLRYLIEFFAPLFAADEIRILIKPLKKLQDTLGDFNDCSVQQEALANILDGLDETYADRKLEIAKSVGALLTMLDQRQKRARGQVTAYFMAFDSPATRDGFERLFRTGGGAS</sequence>
<accession>A0A3M0M3Z6</accession>
<reference evidence="2 3" key="1">
    <citation type="submission" date="2018-07" db="EMBL/GenBank/DDBJ databases">
        <authorList>
            <person name="Zhang Y."/>
            <person name="Wang L."/>
            <person name="Ma S."/>
        </authorList>
    </citation>
    <scope>NUCLEOTIDE SEQUENCE [LARGE SCALE GENOMIC DNA]</scope>
    <source>
        <strain evidence="2 3">4-2</strain>
    </source>
</reference>
<protein>
    <submittedName>
        <fullName evidence="2">CHAD domain-containing protein</fullName>
    </submittedName>
</protein>
<evidence type="ECO:0000259" key="1">
    <source>
        <dbReference type="PROSITE" id="PS51708"/>
    </source>
</evidence>
<proteinExistence type="predicted"/>
<dbReference type="InterPro" id="IPR007899">
    <property type="entry name" value="CHAD_dom"/>
</dbReference>
<name>A0A3M0M3Z6_9RHOB</name>
<dbReference type="PANTHER" id="PTHR39339">
    <property type="entry name" value="SLR1444 PROTEIN"/>
    <property type="match status" value="1"/>
</dbReference>
<dbReference type="PANTHER" id="PTHR39339:SF1">
    <property type="entry name" value="CHAD DOMAIN-CONTAINING PROTEIN"/>
    <property type="match status" value="1"/>
</dbReference>
<dbReference type="Proteomes" id="UP000273516">
    <property type="component" value="Unassembled WGS sequence"/>
</dbReference>
<dbReference type="PROSITE" id="PS51708">
    <property type="entry name" value="CHAD"/>
    <property type="match status" value="1"/>
</dbReference>
<evidence type="ECO:0000313" key="2">
    <source>
        <dbReference type="EMBL" id="RMC32472.1"/>
    </source>
</evidence>
<organism evidence="2 3">
    <name type="scientific">Paracoccus alkanivorans</name>
    <dbReference type="NCBI Taxonomy" id="2116655"/>
    <lineage>
        <taxon>Bacteria</taxon>
        <taxon>Pseudomonadati</taxon>
        <taxon>Pseudomonadota</taxon>
        <taxon>Alphaproteobacteria</taxon>
        <taxon>Rhodobacterales</taxon>
        <taxon>Paracoccaceae</taxon>
        <taxon>Paracoccus</taxon>
    </lineage>
</organism>
<feature type="domain" description="CHAD" evidence="1">
    <location>
        <begin position="201"/>
        <end position="493"/>
    </location>
</feature>
<dbReference type="Gene3D" id="1.40.20.10">
    <property type="entry name" value="CHAD domain"/>
    <property type="match status" value="1"/>
</dbReference>
<dbReference type="SMART" id="SM00880">
    <property type="entry name" value="CHAD"/>
    <property type="match status" value="1"/>
</dbReference>
<keyword evidence="3" id="KW-1185">Reference proteome</keyword>
<dbReference type="EMBL" id="QOKZ01000009">
    <property type="protein sequence ID" value="RMC32472.1"/>
    <property type="molecule type" value="Genomic_DNA"/>
</dbReference>
<gene>
    <name evidence="2" type="ORF">C9E81_19050</name>
</gene>
<dbReference type="InterPro" id="IPR038186">
    <property type="entry name" value="CHAD_dom_sf"/>
</dbReference>
<dbReference type="Pfam" id="PF05235">
    <property type="entry name" value="CHAD"/>
    <property type="match status" value="1"/>
</dbReference>
<evidence type="ECO:0000313" key="3">
    <source>
        <dbReference type="Proteomes" id="UP000273516"/>
    </source>
</evidence>
<dbReference type="AlphaFoldDB" id="A0A3M0M3Z6"/>
<dbReference type="OrthoDB" id="9777271at2"/>